<protein>
    <recommendedName>
        <fullName evidence="4">DUF5673 domain-containing protein</fullName>
    </recommendedName>
</protein>
<gene>
    <name evidence="2" type="ORF">A2758_00420</name>
</gene>
<dbReference type="AlphaFoldDB" id="A0A1G2T2S6"/>
<evidence type="ECO:0000313" key="3">
    <source>
        <dbReference type="Proteomes" id="UP000178612"/>
    </source>
</evidence>
<evidence type="ECO:0000256" key="1">
    <source>
        <dbReference type="SAM" id="Phobius"/>
    </source>
</evidence>
<feature type="transmembrane region" description="Helical" evidence="1">
    <location>
        <begin position="26"/>
        <end position="59"/>
    </location>
</feature>
<keyword evidence="1" id="KW-1133">Transmembrane helix</keyword>
<keyword evidence="1" id="KW-0812">Transmembrane</keyword>
<proteinExistence type="predicted"/>
<dbReference type="EMBL" id="MHVJ01000011">
    <property type="protein sequence ID" value="OHA91563.1"/>
    <property type="molecule type" value="Genomic_DNA"/>
</dbReference>
<evidence type="ECO:0008006" key="4">
    <source>
        <dbReference type="Google" id="ProtNLM"/>
    </source>
</evidence>
<name>A0A1G2T2S6_9BACT</name>
<sequence>MKKRLETFKIEWDAHEYEHKERSQDWFWAVGIVTLAAAITAVILGNIIFAILILTAVFALALYINRPPETVHVVVDEQGVTRGRVRYLYGSLESFWLDEDHPFPKMILKSKKLFMPLIVVPLGREVDAEKVNDALAHFLEEKFHSLPFVEKVLEYLGF</sequence>
<keyword evidence="1" id="KW-0472">Membrane</keyword>
<dbReference type="Proteomes" id="UP000178612">
    <property type="component" value="Unassembled WGS sequence"/>
</dbReference>
<accession>A0A1G2T2S6</accession>
<evidence type="ECO:0000313" key="2">
    <source>
        <dbReference type="EMBL" id="OHA91563.1"/>
    </source>
</evidence>
<organism evidence="2 3">
    <name type="scientific">Candidatus Zambryskibacteria bacterium RIFCSPHIGHO2_01_FULL_49_18</name>
    <dbReference type="NCBI Taxonomy" id="1802740"/>
    <lineage>
        <taxon>Bacteria</taxon>
        <taxon>Candidatus Zambryskiibacteriota</taxon>
    </lineage>
</organism>
<reference evidence="2 3" key="1">
    <citation type="journal article" date="2016" name="Nat. Commun.">
        <title>Thousands of microbial genomes shed light on interconnected biogeochemical processes in an aquifer system.</title>
        <authorList>
            <person name="Anantharaman K."/>
            <person name="Brown C.T."/>
            <person name="Hug L.A."/>
            <person name="Sharon I."/>
            <person name="Castelle C.J."/>
            <person name="Probst A.J."/>
            <person name="Thomas B.C."/>
            <person name="Singh A."/>
            <person name="Wilkins M.J."/>
            <person name="Karaoz U."/>
            <person name="Brodie E.L."/>
            <person name="Williams K.H."/>
            <person name="Hubbard S.S."/>
            <person name="Banfield J.F."/>
        </authorList>
    </citation>
    <scope>NUCLEOTIDE SEQUENCE [LARGE SCALE GENOMIC DNA]</scope>
</reference>
<comment type="caution">
    <text evidence="2">The sequence shown here is derived from an EMBL/GenBank/DDBJ whole genome shotgun (WGS) entry which is preliminary data.</text>
</comment>